<keyword evidence="2" id="KW-1185">Reference proteome</keyword>
<reference evidence="1 2" key="1">
    <citation type="submission" date="2022-01" db="EMBL/GenBank/DDBJ databases">
        <title>Alkalihalobacillus sp. EGI L200015, a novel bacterium isolated from a salt lake sediment.</title>
        <authorList>
            <person name="Gao L."/>
            <person name="Fang B.-Z."/>
            <person name="Li W.-J."/>
        </authorList>
    </citation>
    <scope>NUCLEOTIDE SEQUENCE [LARGE SCALE GENOMIC DNA]</scope>
    <source>
        <strain evidence="1 2">KCTC 12718</strain>
    </source>
</reference>
<sequence length="85" mass="10090">MSVHHDISKHSNDQHARVEKFKELEVRREKLIESALNKCRENQSYGEILENINVITEEINDLARKGIVPQRKKVTKQMVEEYCRK</sequence>
<comment type="caution">
    <text evidence="1">The sequence shown here is derived from an EMBL/GenBank/DDBJ whole genome shotgun (WGS) entry which is preliminary data.</text>
</comment>
<dbReference type="RefSeq" id="WP_236332704.1">
    <property type="nucleotide sequence ID" value="NZ_JAKIJS010000001.1"/>
</dbReference>
<evidence type="ECO:0000313" key="1">
    <source>
        <dbReference type="EMBL" id="MCF6137259.1"/>
    </source>
</evidence>
<dbReference type="Proteomes" id="UP001649381">
    <property type="component" value="Unassembled WGS sequence"/>
</dbReference>
<proteinExistence type="predicted"/>
<accession>A0ABS9GX43</accession>
<name>A0ABS9GX43_9BACL</name>
<dbReference type="InterPro" id="IPR019688">
    <property type="entry name" value="DUF2533"/>
</dbReference>
<organism evidence="1 2">
    <name type="scientific">Pseudalkalibacillus berkeleyi</name>
    <dbReference type="NCBI Taxonomy" id="1069813"/>
    <lineage>
        <taxon>Bacteria</taxon>
        <taxon>Bacillati</taxon>
        <taxon>Bacillota</taxon>
        <taxon>Bacilli</taxon>
        <taxon>Bacillales</taxon>
        <taxon>Fictibacillaceae</taxon>
        <taxon>Pseudalkalibacillus</taxon>
    </lineage>
</organism>
<protein>
    <submittedName>
        <fullName evidence="1">YpbS family protein</fullName>
    </submittedName>
</protein>
<evidence type="ECO:0000313" key="2">
    <source>
        <dbReference type="Proteomes" id="UP001649381"/>
    </source>
</evidence>
<gene>
    <name evidence="1" type="ORF">L2716_05900</name>
</gene>
<dbReference type="Pfam" id="PF10752">
    <property type="entry name" value="DUF2533"/>
    <property type="match status" value="1"/>
</dbReference>
<dbReference type="EMBL" id="JAKIJS010000001">
    <property type="protein sequence ID" value="MCF6137259.1"/>
    <property type="molecule type" value="Genomic_DNA"/>
</dbReference>